<dbReference type="STRING" id="28377.ENSACAP00000003263"/>
<dbReference type="InterPro" id="IPR042512">
    <property type="entry name" value="TLCD5"/>
</dbReference>
<dbReference type="OrthoDB" id="506011at2759"/>
<feature type="transmembrane region" description="Helical" evidence="6">
    <location>
        <begin position="174"/>
        <end position="194"/>
    </location>
</feature>
<organism evidence="8 9">
    <name type="scientific">Anolis carolinensis</name>
    <name type="common">Green anole</name>
    <name type="synonym">American chameleon</name>
    <dbReference type="NCBI Taxonomy" id="28377"/>
    <lineage>
        <taxon>Eukaryota</taxon>
        <taxon>Metazoa</taxon>
        <taxon>Chordata</taxon>
        <taxon>Craniata</taxon>
        <taxon>Vertebrata</taxon>
        <taxon>Euteleostomi</taxon>
        <taxon>Lepidosauria</taxon>
        <taxon>Squamata</taxon>
        <taxon>Bifurcata</taxon>
        <taxon>Unidentata</taxon>
        <taxon>Episquamata</taxon>
        <taxon>Toxicofera</taxon>
        <taxon>Iguania</taxon>
        <taxon>Dactyloidae</taxon>
        <taxon>Anolis</taxon>
    </lineage>
</organism>
<evidence type="ECO:0000256" key="6">
    <source>
        <dbReference type="SAM" id="Phobius"/>
    </source>
</evidence>
<evidence type="ECO:0000256" key="3">
    <source>
        <dbReference type="ARBA" id="ARBA00022989"/>
    </source>
</evidence>
<dbReference type="InterPro" id="IPR006634">
    <property type="entry name" value="TLC-dom"/>
</dbReference>
<evidence type="ECO:0000259" key="7">
    <source>
        <dbReference type="PROSITE" id="PS50922"/>
    </source>
</evidence>
<sequence>MGGCPQAKRLSSSPLLLGCQGVALRPPRQQVTLRRALLRLRRVAAWRRVLLFGGVVIEEGERDASFLAKGGCEGTQGASQAERTAALGLVGQVTSPKTSMVASMVLRVALSLVGWLSLYTWSYRRHKDRTCEWSCRLVTLTHGVLATCLSGYIGFIDGPWPMSYPGSPNTTLQVHALCMSLGYFLFDLGWCVYFKAEGALMLAHHTVSILGITVSLALGESAAEVNGVIFGSEITNPLLQARWFLRQVGLYHTLIGDVVDFFFVVLFAGVRIGVGAWLMYCVLTSPKPKWFIKAGGVIMYAVSCVFLVSICQFVRRKSIRKYHAWRSWWNKEMNLSANGYLKEH</sequence>
<dbReference type="InParanoid" id="H9G7E2"/>
<keyword evidence="3 6" id="KW-1133">Transmembrane helix</keyword>
<dbReference type="Bgee" id="ENSACAG00000003371">
    <property type="expression patterns" value="Expressed in skeletal muscle tissue and 4 other cell types or tissues"/>
</dbReference>
<accession>H9G7E2</accession>
<dbReference type="CTD" id="219902"/>
<gene>
    <name evidence="8" type="primary">tlcd5</name>
</gene>
<dbReference type="PANTHER" id="PTHR31898">
    <property type="entry name" value="TRANSMEMBRANE PROTEIN 136"/>
    <property type="match status" value="1"/>
</dbReference>
<dbReference type="PANTHER" id="PTHR31898:SF1">
    <property type="entry name" value="TLC DOMAIN-CONTAINING PROTEIN 5"/>
    <property type="match status" value="1"/>
</dbReference>
<name>H9G7E2_ANOCA</name>
<dbReference type="Ensembl" id="ENSACAT00000003346.3">
    <property type="protein sequence ID" value="ENSACAP00000003263.2"/>
    <property type="gene ID" value="ENSACAG00000003371.3"/>
</dbReference>
<evidence type="ECO:0000256" key="1">
    <source>
        <dbReference type="ARBA" id="ARBA00004141"/>
    </source>
</evidence>
<dbReference type="KEGG" id="acs:100565972"/>
<dbReference type="GO" id="GO:0016020">
    <property type="term" value="C:membrane"/>
    <property type="evidence" value="ECO:0007669"/>
    <property type="project" value="UniProtKB-SubCell"/>
</dbReference>
<evidence type="ECO:0000256" key="2">
    <source>
        <dbReference type="ARBA" id="ARBA00022692"/>
    </source>
</evidence>
<keyword evidence="4 5" id="KW-0472">Membrane</keyword>
<evidence type="ECO:0000313" key="9">
    <source>
        <dbReference type="Proteomes" id="UP000001646"/>
    </source>
</evidence>
<reference evidence="8" key="1">
    <citation type="submission" date="2009-12" db="EMBL/GenBank/DDBJ databases">
        <title>The Genome Sequence of Anolis carolinensis (Green Anole Lizard).</title>
        <authorList>
            <consortium name="The Genome Sequencing Platform"/>
            <person name="Di Palma F."/>
            <person name="Alfoldi J."/>
            <person name="Heiman D."/>
            <person name="Young S."/>
            <person name="Grabherr M."/>
            <person name="Johnson J."/>
            <person name="Lander E.S."/>
            <person name="Lindblad-Toh K."/>
        </authorList>
    </citation>
    <scope>NUCLEOTIDE SEQUENCE [LARGE SCALE GENOMIC DNA]</scope>
    <source>
        <strain evidence="8">JBL SC #1</strain>
    </source>
</reference>
<evidence type="ECO:0000256" key="5">
    <source>
        <dbReference type="PROSITE-ProRule" id="PRU00205"/>
    </source>
</evidence>
<feature type="transmembrane region" description="Helical" evidence="6">
    <location>
        <begin position="100"/>
        <end position="121"/>
    </location>
</feature>
<reference evidence="8" key="3">
    <citation type="submission" date="2025-09" db="UniProtKB">
        <authorList>
            <consortium name="Ensembl"/>
        </authorList>
    </citation>
    <scope>IDENTIFICATION</scope>
</reference>
<dbReference type="AlphaFoldDB" id="H9G7E2"/>
<evidence type="ECO:0000256" key="4">
    <source>
        <dbReference type="ARBA" id="ARBA00023136"/>
    </source>
</evidence>
<dbReference type="GeneID" id="100565972"/>
<feature type="domain" description="TLC" evidence="7">
    <location>
        <begin position="128"/>
        <end position="303"/>
    </location>
</feature>
<dbReference type="GeneTree" id="ENSGT00390000008162"/>
<keyword evidence="2 5" id="KW-0812">Transmembrane</keyword>
<feature type="transmembrane region" description="Helical" evidence="6">
    <location>
        <begin position="133"/>
        <end position="154"/>
    </location>
</feature>
<dbReference type="Pfam" id="PF03798">
    <property type="entry name" value="TRAM_LAG1_CLN8"/>
    <property type="match status" value="1"/>
</dbReference>
<comment type="subcellular location">
    <subcellularLocation>
        <location evidence="1">Membrane</location>
        <topology evidence="1">Multi-pass membrane protein</topology>
    </subcellularLocation>
</comment>
<proteinExistence type="predicted"/>
<feature type="transmembrane region" description="Helical" evidence="6">
    <location>
        <begin position="248"/>
        <end position="270"/>
    </location>
</feature>
<dbReference type="HOGENOM" id="CLU_083447_0_0_1"/>
<evidence type="ECO:0000313" key="8">
    <source>
        <dbReference type="Ensembl" id="ENSACAP00000003263.2"/>
    </source>
</evidence>
<feature type="transmembrane region" description="Helical" evidence="6">
    <location>
        <begin position="290"/>
        <end position="314"/>
    </location>
</feature>
<dbReference type="eggNOG" id="KOG4474">
    <property type="taxonomic scope" value="Eukaryota"/>
</dbReference>
<protein>
    <recommendedName>
        <fullName evidence="7">TLC domain-containing protein</fullName>
    </recommendedName>
</protein>
<dbReference type="PROSITE" id="PS50922">
    <property type="entry name" value="TLC"/>
    <property type="match status" value="1"/>
</dbReference>
<dbReference type="Proteomes" id="UP000001646">
    <property type="component" value="Unplaced"/>
</dbReference>
<reference evidence="8" key="2">
    <citation type="submission" date="2025-08" db="UniProtKB">
        <authorList>
            <consortium name="Ensembl"/>
        </authorList>
    </citation>
    <scope>IDENTIFICATION</scope>
</reference>
<dbReference type="SMART" id="SM00724">
    <property type="entry name" value="TLC"/>
    <property type="match status" value="1"/>
</dbReference>
<keyword evidence="9" id="KW-1185">Reference proteome</keyword>